<accession>A0A1N7SL56</accession>
<proteinExistence type="predicted"/>
<evidence type="ECO:0000313" key="1">
    <source>
        <dbReference type="EMBL" id="SIT48126.1"/>
    </source>
</evidence>
<protein>
    <submittedName>
        <fullName evidence="1">Uncharacterized protein</fullName>
    </submittedName>
</protein>
<organism evidence="1 2">
    <name type="scientific">Paraburkholderia ribeironis</name>
    <dbReference type="NCBI Taxonomy" id="1247936"/>
    <lineage>
        <taxon>Bacteria</taxon>
        <taxon>Pseudomonadati</taxon>
        <taxon>Pseudomonadota</taxon>
        <taxon>Betaproteobacteria</taxon>
        <taxon>Burkholderiales</taxon>
        <taxon>Burkholderiaceae</taxon>
        <taxon>Paraburkholderia</taxon>
    </lineage>
</organism>
<reference evidence="1 2" key="1">
    <citation type="submission" date="2016-12" db="EMBL/GenBank/DDBJ databases">
        <authorList>
            <person name="Song W.-J."/>
            <person name="Kurnit D.M."/>
        </authorList>
    </citation>
    <scope>NUCLEOTIDE SEQUENCE [LARGE SCALE GENOMIC DNA]</scope>
    <source>
        <strain evidence="1 2">STM7296</strain>
    </source>
</reference>
<evidence type="ECO:0000313" key="2">
    <source>
        <dbReference type="Proteomes" id="UP000187012"/>
    </source>
</evidence>
<dbReference type="AlphaFoldDB" id="A0A1N7SL56"/>
<dbReference type="EMBL" id="CYGX02000094">
    <property type="protein sequence ID" value="SIT48126.1"/>
    <property type="molecule type" value="Genomic_DNA"/>
</dbReference>
<gene>
    <name evidence="1" type="ORF">BN2475_940016</name>
</gene>
<sequence>MPVRSVGQENSYCQFRLPVRRLSALQALVITLVEAGGLRSRALSYVAHPRASALR</sequence>
<dbReference type="Proteomes" id="UP000187012">
    <property type="component" value="Unassembled WGS sequence"/>
</dbReference>
<keyword evidence="2" id="KW-1185">Reference proteome</keyword>
<name>A0A1N7SL56_9BURK</name>